<name>A0A8X7S6F9_BRACI</name>
<evidence type="ECO:0000313" key="2">
    <source>
        <dbReference type="EMBL" id="KAG2299620.1"/>
    </source>
</evidence>
<comment type="caution">
    <text evidence="2">The sequence shown here is derived from an EMBL/GenBank/DDBJ whole genome shotgun (WGS) entry which is preliminary data.</text>
</comment>
<protein>
    <submittedName>
        <fullName evidence="2">Uncharacterized protein</fullName>
    </submittedName>
</protein>
<dbReference type="OrthoDB" id="1928288at2759"/>
<dbReference type="AlphaFoldDB" id="A0A8X7S6F9"/>
<sequence length="236" mass="26738">MGTKIVEQITTNSFGLKSVDCSGFVRFGVDGQRKSSKKKLTDDKEEDGVFVLRSMDRFLEKQNAESIRRTMQAQEDLFKQQVRELHRVYNIQKKMMEQLKHRSQYCTTNNQDQTGPRERTGSWSGIDLENVARARNTTTADHIEESQLELTLSIGMSSSSTNKDVDYSSTTSFKSSSDNCNNQSSNVNNNNNNNNNNNQESSGPNTPMSSSSTTSLDREKKRPHWLFQGLSINRTS</sequence>
<dbReference type="Proteomes" id="UP000886595">
    <property type="component" value="Unassembled WGS sequence"/>
</dbReference>
<gene>
    <name evidence="2" type="ORF">Bca52824_036092</name>
</gene>
<organism evidence="2 3">
    <name type="scientific">Brassica carinata</name>
    <name type="common">Ethiopian mustard</name>
    <name type="synonym">Abyssinian cabbage</name>
    <dbReference type="NCBI Taxonomy" id="52824"/>
    <lineage>
        <taxon>Eukaryota</taxon>
        <taxon>Viridiplantae</taxon>
        <taxon>Streptophyta</taxon>
        <taxon>Embryophyta</taxon>
        <taxon>Tracheophyta</taxon>
        <taxon>Spermatophyta</taxon>
        <taxon>Magnoliopsida</taxon>
        <taxon>eudicotyledons</taxon>
        <taxon>Gunneridae</taxon>
        <taxon>Pentapetalae</taxon>
        <taxon>rosids</taxon>
        <taxon>malvids</taxon>
        <taxon>Brassicales</taxon>
        <taxon>Brassicaceae</taxon>
        <taxon>Brassiceae</taxon>
        <taxon>Brassica</taxon>
    </lineage>
</organism>
<proteinExistence type="predicted"/>
<dbReference type="PANTHER" id="PTHR33167:SF33">
    <property type="entry name" value="MYB-CC TYPE TRANSCRIPTION FACTOR LHEQLE-CONTAINING DOMAIN-CONTAINING PROTEIN"/>
    <property type="match status" value="1"/>
</dbReference>
<feature type="compositionally biased region" description="Low complexity" evidence="1">
    <location>
        <begin position="168"/>
        <end position="215"/>
    </location>
</feature>
<feature type="compositionally biased region" description="Polar residues" evidence="1">
    <location>
        <begin position="104"/>
        <end position="114"/>
    </location>
</feature>
<dbReference type="PANTHER" id="PTHR33167">
    <property type="entry name" value="TRANSCRIPTION FACTOR, PUTATIVE (DUF863)-RELATED"/>
    <property type="match status" value="1"/>
</dbReference>
<feature type="region of interest" description="Disordered" evidence="1">
    <location>
        <begin position="103"/>
        <end position="125"/>
    </location>
</feature>
<dbReference type="EMBL" id="JAAMPC010000008">
    <property type="protein sequence ID" value="KAG2299620.1"/>
    <property type="molecule type" value="Genomic_DNA"/>
</dbReference>
<keyword evidence="3" id="KW-1185">Reference proteome</keyword>
<evidence type="ECO:0000313" key="3">
    <source>
        <dbReference type="Proteomes" id="UP000886595"/>
    </source>
</evidence>
<accession>A0A8X7S6F9</accession>
<feature type="region of interest" description="Disordered" evidence="1">
    <location>
        <begin position="157"/>
        <end position="236"/>
    </location>
</feature>
<evidence type="ECO:0000256" key="1">
    <source>
        <dbReference type="SAM" id="MobiDB-lite"/>
    </source>
</evidence>
<reference evidence="2 3" key="1">
    <citation type="submission" date="2020-02" db="EMBL/GenBank/DDBJ databases">
        <authorList>
            <person name="Ma Q."/>
            <person name="Huang Y."/>
            <person name="Song X."/>
            <person name="Pei D."/>
        </authorList>
    </citation>
    <scope>NUCLEOTIDE SEQUENCE [LARGE SCALE GENOMIC DNA]</scope>
    <source>
        <strain evidence="2">Sxm20200214</strain>
        <tissue evidence="2">Leaf</tissue>
    </source>
</reference>